<dbReference type="Proteomes" id="UP001519460">
    <property type="component" value="Unassembled WGS sequence"/>
</dbReference>
<feature type="compositionally biased region" description="Low complexity" evidence="1">
    <location>
        <begin position="36"/>
        <end position="52"/>
    </location>
</feature>
<evidence type="ECO:0000313" key="3">
    <source>
        <dbReference type="EMBL" id="KAK7486899.1"/>
    </source>
</evidence>
<comment type="caution">
    <text evidence="3">The sequence shown here is derived from an EMBL/GenBank/DDBJ whole genome shotgun (WGS) entry which is preliminary data.</text>
</comment>
<evidence type="ECO:0000313" key="4">
    <source>
        <dbReference type="Proteomes" id="UP001519460"/>
    </source>
</evidence>
<protein>
    <submittedName>
        <fullName evidence="3">Uncharacterized protein</fullName>
    </submittedName>
</protein>
<keyword evidence="2" id="KW-0472">Membrane</keyword>
<feature type="region of interest" description="Disordered" evidence="1">
    <location>
        <begin position="1"/>
        <end position="26"/>
    </location>
</feature>
<dbReference type="EMBL" id="JACVVK020000172">
    <property type="protein sequence ID" value="KAK7486899.1"/>
    <property type="molecule type" value="Genomic_DNA"/>
</dbReference>
<evidence type="ECO:0000256" key="1">
    <source>
        <dbReference type="SAM" id="MobiDB-lite"/>
    </source>
</evidence>
<keyword evidence="2" id="KW-1133">Transmembrane helix</keyword>
<sequence>MQTTIIANETSSATLTSTSSPRNNSETMTTIMENQTSSVTPLSTSSTTTNGTDNAETEFRVVVISVSVSVAIVIFLVLLVVICLCRARRKKRKEVALKNISTSVLSATPSRKPLKDDVMESERFTPAPPSGSFPATDHTDDLE</sequence>
<feature type="transmembrane region" description="Helical" evidence="2">
    <location>
        <begin position="61"/>
        <end position="84"/>
    </location>
</feature>
<feature type="compositionally biased region" description="Low complexity" evidence="1">
    <location>
        <begin position="10"/>
        <end position="20"/>
    </location>
</feature>
<feature type="region of interest" description="Disordered" evidence="1">
    <location>
        <begin position="33"/>
        <end position="52"/>
    </location>
</feature>
<feature type="region of interest" description="Disordered" evidence="1">
    <location>
        <begin position="106"/>
        <end position="143"/>
    </location>
</feature>
<name>A0ABD0KI98_9CAEN</name>
<evidence type="ECO:0000256" key="2">
    <source>
        <dbReference type="SAM" id="Phobius"/>
    </source>
</evidence>
<feature type="compositionally biased region" description="Basic and acidic residues" evidence="1">
    <location>
        <begin position="113"/>
        <end position="123"/>
    </location>
</feature>
<keyword evidence="2" id="KW-0812">Transmembrane</keyword>
<accession>A0ABD0KI98</accession>
<reference evidence="3 4" key="1">
    <citation type="journal article" date="2023" name="Sci. Data">
        <title>Genome assembly of the Korean intertidal mud-creeper Batillaria attramentaria.</title>
        <authorList>
            <person name="Patra A.K."/>
            <person name="Ho P.T."/>
            <person name="Jun S."/>
            <person name="Lee S.J."/>
            <person name="Kim Y."/>
            <person name="Won Y.J."/>
        </authorList>
    </citation>
    <scope>NUCLEOTIDE SEQUENCE [LARGE SCALE GENOMIC DNA]</scope>
    <source>
        <strain evidence="3">Wonlab-2016</strain>
    </source>
</reference>
<gene>
    <name evidence="3" type="ORF">BaRGS_00021870</name>
</gene>
<dbReference type="AlphaFoldDB" id="A0ABD0KI98"/>
<organism evidence="3 4">
    <name type="scientific">Batillaria attramentaria</name>
    <dbReference type="NCBI Taxonomy" id="370345"/>
    <lineage>
        <taxon>Eukaryota</taxon>
        <taxon>Metazoa</taxon>
        <taxon>Spiralia</taxon>
        <taxon>Lophotrochozoa</taxon>
        <taxon>Mollusca</taxon>
        <taxon>Gastropoda</taxon>
        <taxon>Caenogastropoda</taxon>
        <taxon>Sorbeoconcha</taxon>
        <taxon>Cerithioidea</taxon>
        <taxon>Batillariidae</taxon>
        <taxon>Batillaria</taxon>
    </lineage>
</organism>
<keyword evidence="4" id="KW-1185">Reference proteome</keyword>
<proteinExistence type="predicted"/>